<dbReference type="PANTHER" id="PTHR23502">
    <property type="entry name" value="MAJOR FACILITATOR SUPERFAMILY"/>
    <property type="match status" value="1"/>
</dbReference>
<feature type="transmembrane region" description="Helical" evidence="5">
    <location>
        <begin position="201"/>
        <end position="222"/>
    </location>
</feature>
<organism evidence="7 8">
    <name type="scientific">Ascosphaera apis ARSEF 7405</name>
    <dbReference type="NCBI Taxonomy" id="392613"/>
    <lineage>
        <taxon>Eukaryota</taxon>
        <taxon>Fungi</taxon>
        <taxon>Dikarya</taxon>
        <taxon>Ascomycota</taxon>
        <taxon>Pezizomycotina</taxon>
        <taxon>Eurotiomycetes</taxon>
        <taxon>Eurotiomycetidae</taxon>
        <taxon>Onygenales</taxon>
        <taxon>Ascosphaeraceae</taxon>
        <taxon>Ascosphaera</taxon>
    </lineage>
</organism>
<evidence type="ECO:0000256" key="3">
    <source>
        <dbReference type="ARBA" id="ARBA00022989"/>
    </source>
</evidence>
<evidence type="ECO:0000256" key="5">
    <source>
        <dbReference type="SAM" id="Phobius"/>
    </source>
</evidence>
<dbReference type="Gene3D" id="1.20.1250.20">
    <property type="entry name" value="MFS general substrate transporter like domains"/>
    <property type="match status" value="1"/>
</dbReference>
<dbReference type="GO" id="GO:0022857">
    <property type="term" value="F:transmembrane transporter activity"/>
    <property type="evidence" value="ECO:0007669"/>
    <property type="project" value="InterPro"/>
</dbReference>
<feature type="transmembrane region" description="Helical" evidence="5">
    <location>
        <begin position="175"/>
        <end position="195"/>
    </location>
</feature>
<name>A0A168A6G2_9EURO</name>
<dbReference type="GO" id="GO:0005886">
    <property type="term" value="C:plasma membrane"/>
    <property type="evidence" value="ECO:0007669"/>
    <property type="project" value="TreeGrafter"/>
</dbReference>
<dbReference type="VEuPathDB" id="FungiDB:AAP_02316"/>
<dbReference type="AlphaFoldDB" id="A0A168A6G2"/>
<reference evidence="7 8" key="1">
    <citation type="journal article" date="2016" name="Genome Biol. Evol.">
        <title>Divergent and convergent evolution of fungal pathogenicity.</title>
        <authorList>
            <person name="Shang Y."/>
            <person name="Xiao G."/>
            <person name="Zheng P."/>
            <person name="Cen K."/>
            <person name="Zhan S."/>
            <person name="Wang C."/>
        </authorList>
    </citation>
    <scope>NUCLEOTIDE SEQUENCE [LARGE SCALE GENOMIC DNA]</scope>
    <source>
        <strain evidence="7 8">ARSEF 7405</strain>
    </source>
</reference>
<feature type="transmembrane region" description="Helical" evidence="5">
    <location>
        <begin position="472"/>
        <end position="490"/>
    </location>
</feature>
<sequence>MVPGTVHLVDLEGTMNVQHGNGDSDVVLIPQPTNNPNDPLNWSRWRKEYHYWLLWVWGLLAAACDNWNGPVWGELKDDYHTTYTQLNISQAMCFLFLGIGCVVLQPIAMKFGRRPVYMLGTLFDIIGNIIGGLSTTNGMFFGVNVLTGMGGAPVDSLVQITVTDIFFAHEKGTRLSLFIFTCYAGSYLGPVAAGYIDTSQGWRWCYWYLVIFFGVFLVLQFFTMEESTFRRPTPEAQMAVNDILTGQEPDIEAKLPEDEEKDMKVVKTNSITGSVAQSVHGFDSQDSPPPPKTYLQHLALWETEQSDPRPLWLIAVMPFTLFTYPAIVWAAFVYGVSIMWLSYTTTTQSEMFSVAPYNMSVASVGLTNFASLIGGIFGMVWGGQFADWLTLKLTRRNKGVMEPEYRLWSLIVPAVVNTGGLFMYGFGAEYGVHWILPAGFGQALIAFGIGSSGAIAITYAVDCYPILASESLVLILFGRNLIGTGFTFAIQPWLDACGIQNTTIAVAIICFFSNMSFLLFTWKGKEMRAWTAERYLKAALQKDQWGGVMA</sequence>
<comment type="caution">
    <text evidence="7">The sequence shown here is derived from an EMBL/GenBank/DDBJ whole genome shotgun (WGS) entry which is preliminary data.</text>
</comment>
<feature type="domain" description="Major facilitator superfamily (MFS) profile" evidence="6">
    <location>
        <begin position="50"/>
        <end position="525"/>
    </location>
</feature>
<evidence type="ECO:0000313" key="7">
    <source>
        <dbReference type="EMBL" id="KZZ93524.1"/>
    </source>
</evidence>
<dbReference type="GO" id="GO:0000324">
    <property type="term" value="C:fungal-type vacuole"/>
    <property type="evidence" value="ECO:0007669"/>
    <property type="project" value="TreeGrafter"/>
</dbReference>
<dbReference type="EMBL" id="AZGZ01000008">
    <property type="protein sequence ID" value="KZZ93524.1"/>
    <property type="molecule type" value="Genomic_DNA"/>
</dbReference>
<keyword evidence="8" id="KW-1185">Reference proteome</keyword>
<feature type="transmembrane region" description="Helical" evidence="5">
    <location>
        <begin position="407"/>
        <end position="427"/>
    </location>
</feature>
<dbReference type="PANTHER" id="PTHR23502:SF34">
    <property type="entry name" value="PROTEIN HOL1"/>
    <property type="match status" value="1"/>
</dbReference>
<protein>
    <submittedName>
        <fullName evidence="7">Major facilitator superfamily domain, general substrate transporter</fullName>
    </submittedName>
</protein>
<feature type="transmembrane region" description="Helical" evidence="5">
    <location>
        <begin position="502"/>
        <end position="522"/>
    </location>
</feature>
<feature type="transmembrane region" description="Helical" evidence="5">
    <location>
        <begin position="49"/>
        <end position="68"/>
    </location>
</feature>
<evidence type="ECO:0000256" key="4">
    <source>
        <dbReference type="ARBA" id="ARBA00023136"/>
    </source>
</evidence>
<evidence type="ECO:0000313" key="8">
    <source>
        <dbReference type="Proteomes" id="UP000242877"/>
    </source>
</evidence>
<evidence type="ECO:0000256" key="1">
    <source>
        <dbReference type="ARBA" id="ARBA00004141"/>
    </source>
</evidence>
<accession>A0A168A6G2</accession>
<dbReference type="SUPFAM" id="SSF103473">
    <property type="entry name" value="MFS general substrate transporter"/>
    <property type="match status" value="1"/>
</dbReference>
<dbReference type="Pfam" id="PF07690">
    <property type="entry name" value="MFS_1"/>
    <property type="match status" value="1"/>
</dbReference>
<comment type="subcellular location">
    <subcellularLocation>
        <location evidence="1">Membrane</location>
        <topology evidence="1">Multi-pass membrane protein</topology>
    </subcellularLocation>
</comment>
<keyword evidence="4 5" id="KW-0472">Membrane</keyword>
<feature type="transmembrane region" description="Helical" evidence="5">
    <location>
        <begin position="88"/>
        <end position="109"/>
    </location>
</feature>
<evidence type="ECO:0000259" key="6">
    <source>
        <dbReference type="PROSITE" id="PS50850"/>
    </source>
</evidence>
<keyword evidence="2 5" id="KW-0812">Transmembrane</keyword>
<dbReference type="InterPro" id="IPR036259">
    <property type="entry name" value="MFS_trans_sf"/>
</dbReference>
<dbReference type="PROSITE" id="PS50850">
    <property type="entry name" value="MFS"/>
    <property type="match status" value="1"/>
</dbReference>
<dbReference type="InterPro" id="IPR011701">
    <property type="entry name" value="MFS"/>
</dbReference>
<proteinExistence type="predicted"/>
<gene>
    <name evidence="7" type="ORF">AAP_02316</name>
</gene>
<feature type="transmembrane region" description="Helical" evidence="5">
    <location>
        <begin position="361"/>
        <end position="386"/>
    </location>
</feature>
<dbReference type="OrthoDB" id="5215911at2759"/>
<feature type="transmembrane region" description="Helical" evidence="5">
    <location>
        <begin position="311"/>
        <end position="341"/>
    </location>
</feature>
<dbReference type="Proteomes" id="UP000242877">
    <property type="component" value="Unassembled WGS sequence"/>
</dbReference>
<keyword evidence="3 5" id="KW-1133">Transmembrane helix</keyword>
<dbReference type="InterPro" id="IPR020846">
    <property type="entry name" value="MFS_dom"/>
</dbReference>
<feature type="transmembrane region" description="Helical" evidence="5">
    <location>
        <begin position="439"/>
        <end position="460"/>
    </location>
</feature>
<evidence type="ECO:0000256" key="2">
    <source>
        <dbReference type="ARBA" id="ARBA00022692"/>
    </source>
</evidence>